<feature type="compositionally biased region" description="Low complexity" evidence="1">
    <location>
        <begin position="61"/>
        <end position="74"/>
    </location>
</feature>
<feature type="compositionally biased region" description="Low complexity" evidence="1">
    <location>
        <begin position="103"/>
        <end position="115"/>
    </location>
</feature>
<feature type="compositionally biased region" description="Basic and acidic residues" evidence="1">
    <location>
        <begin position="163"/>
        <end position="177"/>
    </location>
</feature>
<reference evidence="2 3" key="1">
    <citation type="submission" date="2016-05" db="EMBL/GenBank/DDBJ databases">
        <title>A degradative enzymes factory behind the ericoid mycorrhizal symbiosis.</title>
        <authorList>
            <consortium name="DOE Joint Genome Institute"/>
            <person name="Martino E."/>
            <person name="Morin E."/>
            <person name="Grelet G."/>
            <person name="Kuo A."/>
            <person name="Kohler A."/>
            <person name="Daghino S."/>
            <person name="Barry K."/>
            <person name="Choi C."/>
            <person name="Cichocki N."/>
            <person name="Clum A."/>
            <person name="Copeland A."/>
            <person name="Hainaut M."/>
            <person name="Haridas S."/>
            <person name="Labutti K."/>
            <person name="Lindquist E."/>
            <person name="Lipzen A."/>
            <person name="Khouja H.-R."/>
            <person name="Murat C."/>
            <person name="Ohm R."/>
            <person name="Olson A."/>
            <person name="Spatafora J."/>
            <person name="Veneault-Fourrey C."/>
            <person name="Henrissat B."/>
            <person name="Grigoriev I."/>
            <person name="Martin F."/>
            <person name="Perotto S."/>
        </authorList>
    </citation>
    <scope>NUCLEOTIDE SEQUENCE [LARGE SCALE GENOMIC DNA]</scope>
    <source>
        <strain evidence="2 3">UAMH 7357</strain>
    </source>
</reference>
<name>A0A2J6QJ04_9HELO</name>
<dbReference type="EMBL" id="KZ613468">
    <property type="protein sequence ID" value="PMD26243.1"/>
    <property type="molecule type" value="Genomic_DNA"/>
</dbReference>
<sequence>MGTRNNPSPGGLRQGLETSTRRTRTRKQPVRVSKMSNVTNASESDGEVATMTVPQTQIKQPPSTFEPPTSSSHPQSEQVLESVEAAEPRSIAPPPQRRHNTRSSRSVSPSLALSLDNIDRSQDPKTKGKGRARTTSASSTHQGVEAATARGGKRKVNSDVADDIERATTKRTKEVHRGPITKKRNLRGKPPGSPIVEADEEDEDAGNIFRRPVKRAKNVLTIPRAELEFSYVHVGNPPKPVDEQAQGPNGEPSSSRTPNSTSIDPTTTTPMPAPAQAESSQRSVAKPNEIAEERAVLTTPILSIDPTTPTPMPAPAQAESSQRSVAKPNEIAEERAVLTTPILSTPATRVAQGSARVQSYLQTNRGSSRLRDLHPPRKTPLKMGSVEIYEDSEHEDDGDENPWTVEEFKGWKSDLRTARDTYESVLAGERLPEPEPSIHAQEKRITRRKLGQTPPATRPHKLRAVFDWTQSSRKNVLPPAETLIAFLDSHVRSAAASSAAPSPASPQAITQPSSTKSTPRREEHSSPQNTSNQSDSESLNNEPKNNLMSPTASEVDDTQELPTTPIQAPSQPASEPRAWPSTIMKSVRKVVASPFKVVASPFKFFGRTPTTGGAATTNEAEFTFTHPQQLPQPDTTPTRSSKQHVKPQSEQRVVSNEQSQISSPTRAPQTEPRRRQTNKTPVHLRGASSATTMPNSNNDPAATRQQQQAKKTPVHLRGASPAATKTKSKNGQAAKRQQQQAKKTPVHLRGVVPESSMKEFHDEQAATRQQQREAETARLEAEEAILLEKEPWRRVRSFKAPDPNAPASDDEEDTTISIDVDSDDEANEGQMPGPASKKDWASLTKNKPILRASGTKKVTETTSQRLDRLFRTRQPPLAVQANLYPGRSVRFVDEYDPPVVRRNYGPTDALKLCQPGEQLNYTNRVTELDPDDSTNPYYFVRDPSRRGQYYRMVNINEPDWICMNAFDEEALFYMVPGGLNGETYWEIQHGNEVSLRNGVTKLAWAGWLNNPANKEKEKDRLMTKWENLPESKKAALLPGLPKHLKTIMGIECSGQPQECPAWRCGDTSLEKYEHYRIYEADKSTSRATASSGESRGWSVTVPEDSDDEDGNEEDEEVQTGPARAPVLTSQVPTTPTPPPKPRPGNAQLPQPLTATTTLPNTNQYRQKAENALLHGPSKLRNVTQMSPLQQEESREKEMNDKESDKENRVQVNGSSETSMKESEEAKDKEAKLKEVYDHIRALNAQGKILPSPLPKAKVMDIQLPPGYTGKYSREEMNSAIKAAFDKNNAGMHVSEES</sequence>
<feature type="compositionally biased region" description="Low complexity" evidence="1">
    <location>
        <begin position="627"/>
        <end position="638"/>
    </location>
</feature>
<feature type="compositionally biased region" description="Basic and acidic residues" evidence="1">
    <location>
        <begin position="1191"/>
        <end position="1208"/>
    </location>
</feature>
<feature type="region of interest" description="Disordered" evidence="1">
    <location>
        <begin position="430"/>
        <end position="465"/>
    </location>
</feature>
<feature type="region of interest" description="Disordered" evidence="1">
    <location>
        <begin position="821"/>
        <end position="864"/>
    </location>
</feature>
<keyword evidence="3" id="KW-1185">Reference proteome</keyword>
<dbReference type="OrthoDB" id="3562135at2759"/>
<accession>A0A2J6QJ04</accession>
<feature type="compositionally biased region" description="Basic and acidic residues" evidence="1">
    <location>
        <begin position="1218"/>
        <end position="1229"/>
    </location>
</feature>
<feature type="compositionally biased region" description="Low complexity" evidence="1">
    <location>
        <begin position="1146"/>
        <end position="1163"/>
    </location>
</feature>
<evidence type="ECO:0000313" key="2">
    <source>
        <dbReference type="EMBL" id="PMD26243.1"/>
    </source>
</evidence>
<gene>
    <name evidence="2" type="ORF">NA56DRAFT_641740</name>
</gene>
<feature type="compositionally biased region" description="Polar residues" evidence="1">
    <location>
        <begin position="560"/>
        <end position="573"/>
    </location>
</feature>
<protein>
    <submittedName>
        <fullName evidence="2">Uncharacterized protein</fullName>
    </submittedName>
</protein>
<feature type="compositionally biased region" description="Low complexity" evidence="1">
    <location>
        <begin position="497"/>
        <end position="514"/>
    </location>
</feature>
<feature type="compositionally biased region" description="Polar residues" evidence="1">
    <location>
        <begin position="1180"/>
        <end position="1190"/>
    </location>
</feature>
<feature type="compositionally biased region" description="Basic and acidic residues" evidence="1">
    <location>
        <begin position="117"/>
        <end position="126"/>
    </location>
</feature>
<feature type="compositionally biased region" description="Polar residues" evidence="1">
    <location>
        <begin position="688"/>
        <end position="704"/>
    </location>
</feature>
<organism evidence="2 3">
    <name type="scientific">Hyaloscypha hepaticicola</name>
    <dbReference type="NCBI Taxonomy" id="2082293"/>
    <lineage>
        <taxon>Eukaryota</taxon>
        <taxon>Fungi</taxon>
        <taxon>Dikarya</taxon>
        <taxon>Ascomycota</taxon>
        <taxon>Pezizomycotina</taxon>
        <taxon>Leotiomycetes</taxon>
        <taxon>Helotiales</taxon>
        <taxon>Hyaloscyphaceae</taxon>
        <taxon>Hyaloscypha</taxon>
    </lineage>
</organism>
<dbReference type="Proteomes" id="UP000235672">
    <property type="component" value="Unassembled WGS sequence"/>
</dbReference>
<feature type="compositionally biased region" description="Polar residues" evidence="1">
    <location>
        <begin position="251"/>
        <end position="264"/>
    </location>
</feature>
<feature type="region of interest" description="Disordered" evidence="1">
    <location>
        <begin position="627"/>
        <end position="778"/>
    </location>
</feature>
<feature type="compositionally biased region" description="Polar residues" evidence="1">
    <location>
        <begin position="526"/>
        <end position="552"/>
    </location>
</feature>
<feature type="region of interest" description="Disordered" evidence="1">
    <location>
        <begin position="497"/>
        <end position="578"/>
    </location>
</feature>
<proteinExistence type="predicted"/>
<feature type="compositionally biased region" description="Polar residues" evidence="1">
    <location>
        <begin position="133"/>
        <end position="142"/>
    </location>
</feature>
<feature type="region of interest" description="Disordered" evidence="1">
    <location>
        <begin position="233"/>
        <end position="329"/>
    </location>
</feature>
<feature type="compositionally biased region" description="Low complexity" evidence="1">
    <location>
        <begin position="732"/>
        <end position="743"/>
    </location>
</feature>
<feature type="compositionally biased region" description="Polar residues" evidence="1">
    <location>
        <begin position="34"/>
        <end position="43"/>
    </location>
</feature>
<feature type="compositionally biased region" description="Basic residues" evidence="1">
    <location>
        <begin position="178"/>
        <end position="187"/>
    </location>
</feature>
<feature type="region of interest" description="Disordered" evidence="1">
    <location>
        <begin position="797"/>
        <end position="816"/>
    </location>
</feature>
<feature type="compositionally biased region" description="Basic and acidic residues" evidence="1">
    <location>
        <begin position="756"/>
        <end position="778"/>
    </location>
</feature>
<feature type="compositionally biased region" description="Polar residues" evidence="1">
    <location>
        <begin position="646"/>
        <end position="668"/>
    </location>
</feature>
<evidence type="ECO:0000256" key="1">
    <source>
        <dbReference type="SAM" id="MobiDB-lite"/>
    </source>
</evidence>
<feature type="compositionally biased region" description="Acidic residues" evidence="1">
    <location>
        <begin position="1103"/>
        <end position="1117"/>
    </location>
</feature>
<feature type="region of interest" description="Disordered" evidence="1">
    <location>
        <begin position="1082"/>
        <end position="1229"/>
    </location>
</feature>
<evidence type="ECO:0000313" key="3">
    <source>
        <dbReference type="Proteomes" id="UP000235672"/>
    </source>
</evidence>
<feature type="region of interest" description="Disordered" evidence="1">
    <location>
        <begin position="1"/>
        <end position="203"/>
    </location>
</feature>